<dbReference type="AlphaFoldDB" id="A0A858RHQ5"/>
<dbReference type="PROSITE" id="PS51257">
    <property type="entry name" value="PROKAR_LIPOPROTEIN"/>
    <property type="match status" value="1"/>
</dbReference>
<feature type="domain" description="Lipid/polyisoprenoid-binding YceI-like" evidence="1">
    <location>
        <begin position="47"/>
        <end position="205"/>
    </location>
</feature>
<dbReference type="InterPro" id="IPR007372">
    <property type="entry name" value="Lipid/polyisoprenoid-bd_YceI"/>
</dbReference>
<sequence>MKIDYIAFPAAILTMALVSCENPADKTAKADVKGAVAKTEDNAAGTKYVFTPESKIEFTGSKVTGKHDGGFKAFTGHFTVKDGAPAGNDHKVEIDMNSTFADQEKLTGHLKSPDFFDVEKYPTTTFDVTEIKKDSDTQYTVSGNFKLHGVEKNISFPATVSQNGDAVSIKSEFNINRKDFGIVYAGKADDLIRDEVVIRLDLTAKPGA</sequence>
<dbReference type="SMART" id="SM00867">
    <property type="entry name" value="YceI"/>
    <property type="match status" value="1"/>
</dbReference>
<name>A0A858RHQ5_9BACT</name>
<dbReference type="EMBL" id="CP051774">
    <property type="protein sequence ID" value="QJE96084.1"/>
    <property type="molecule type" value="Genomic_DNA"/>
</dbReference>
<dbReference type="Proteomes" id="UP000501812">
    <property type="component" value="Chromosome"/>
</dbReference>
<dbReference type="SUPFAM" id="SSF101874">
    <property type="entry name" value="YceI-like"/>
    <property type="match status" value="1"/>
</dbReference>
<reference evidence="2 3" key="1">
    <citation type="submission" date="2020-04" db="EMBL/GenBank/DDBJ databases">
        <title>Luteolibacter sp. G-1-1-1 isolated from soil.</title>
        <authorList>
            <person name="Dahal R.H."/>
        </authorList>
    </citation>
    <scope>NUCLEOTIDE SEQUENCE [LARGE SCALE GENOMIC DNA]</scope>
    <source>
        <strain evidence="2 3">G-1-1-1</strain>
    </source>
</reference>
<organism evidence="2 3">
    <name type="scientific">Luteolibacter luteus</name>
    <dbReference type="NCBI Taxonomy" id="2728835"/>
    <lineage>
        <taxon>Bacteria</taxon>
        <taxon>Pseudomonadati</taxon>
        <taxon>Verrucomicrobiota</taxon>
        <taxon>Verrucomicrobiia</taxon>
        <taxon>Verrucomicrobiales</taxon>
        <taxon>Verrucomicrobiaceae</taxon>
        <taxon>Luteolibacter</taxon>
    </lineage>
</organism>
<dbReference type="KEGG" id="luo:HHL09_09905"/>
<evidence type="ECO:0000313" key="2">
    <source>
        <dbReference type="EMBL" id="QJE96084.1"/>
    </source>
</evidence>
<dbReference type="PANTHER" id="PTHR34406">
    <property type="entry name" value="PROTEIN YCEI"/>
    <property type="match status" value="1"/>
</dbReference>
<evidence type="ECO:0000259" key="1">
    <source>
        <dbReference type="SMART" id="SM00867"/>
    </source>
</evidence>
<dbReference type="Gene3D" id="2.40.128.110">
    <property type="entry name" value="Lipid/polyisoprenoid-binding, YceI-like"/>
    <property type="match status" value="1"/>
</dbReference>
<dbReference type="Pfam" id="PF04264">
    <property type="entry name" value="YceI"/>
    <property type="match status" value="1"/>
</dbReference>
<proteinExistence type="predicted"/>
<gene>
    <name evidence="2" type="ORF">HHL09_09905</name>
</gene>
<accession>A0A858RHQ5</accession>
<dbReference type="RefSeq" id="WP_169454468.1">
    <property type="nucleotide sequence ID" value="NZ_CP051774.1"/>
</dbReference>
<protein>
    <submittedName>
        <fullName evidence="2">YceI family protein</fullName>
    </submittedName>
</protein>
<evidence type="ECO:0000313" key="3">
    <source>
        <dbReference type="Proteomes" id="UP000501812"/>
    </source>
</evidence>
<keyword evidence="3" id="KW-1185">Reference proteome</keyword>
<dbReference type="InterPro" id="IPR036761">
    <property type="entry name" value="TTHA0802/YceI-like_sf"/>
</dbReference>
<dbReference type="PANTHER" id="PTHR34406:SF1">
    <property type="entry name" value="PROTEIN YCEI"/>
    <property type="match status" value="1"/>
</dbReference>